<feature type="transmembrane region" description="Helical" evidence="7">
    <location>
        <begin position="12"/>
        <end position="35"/>
    </location>
</feature>
<keyword evidence="6" id="KW-0479">Metal-binding</keyword>
<feature type="transmembrane region" description="Helical" evidence="7">
    <location>
        <begin position="327"/>
        <end position="347"/>
    </location>
</feature>
<comment type="subcellular location">
    <subcellularLocation>
        <location evidence="1">Membrane</location>
        <topology evidence="1">Multi-pass membrane protein</topology>
    </subcellularLocation>
</comment>
<comment type="similarity">
    <text evidence="6">Belongs to the heme-copper respiratory oxidase family.</text>
</comment>
<keyword evidence="6" id="KW-0408">Iron</keyword>
<evidence type="ECO:0000313" key="10">
    <source>
        <dbReference type="Proteomes" id="UP001596056"/>
    </source>
</evidence>
<evidence type="ECO:0000256" key="3">
    <source>
        <dbReference type="ARBA" id="ARBA00022692"/>
    </source>
</evidence>
<dbReference type="InterPro" id="IPR023616">
    <property type="entry name" value="Cyt_c_oxase-like_su1_dom"/>
</dbReference>
<reference evidence="10" key="1">
    <citation type="journal article" date="2019" name="Int. J. Syst. Evol. Microbiol.">
        <title>The Global Catalogue of Microorganisms (GCM) 10K type strain sequencing project: providing services to taxonomists for standard genome sequencing and annotation.</title>
        <authorList>
            <consortium name="The Broad Institute Genomics Platform"/>
            <consortium name="The Broad Institute Genome Sequencing Center for Infectious Disease"/>
            <person name="Wu L."/>
            <person name="Ma J."/>
        </authorList>
    </citation>
    <scope>NUCLEOTIDE SEQUENCE [LARGE SCALE GENOMIC DNA]</scope>
    <source>
        <strain evidence="10">KACC 11588</strain>
    </source>
</reference>
<dbReference type="PANTHER" id="PTHR10422:SF43">
    <property type="entry name" value="NITRIC OXIDE REDUCTASE SUBUNIT B"/>
    <property type="match status" value="1"/>
</dbReference>
<feature type="transmembrane region" description="Helical" evidence="7">
    <location>
        <begin position="286"/>
        <end position="307"/>
    </location>
</feature>
<dbReference type="InterPro" id="IPR023615">
    <property type="entry name" value="Cyt_c_Oxase_su1_BS"/>
</dbReference>
<evidence type="ECO:0000256" key="2">
    <source>
        <dbReference type="ARBA" id="ARBA00022660"/>
    </source>
</evidence>
<dbReference type="EMBL" id="JBHSNA010000025">
    <property type="protein sequence ID" value="MFC5568085.1"/>
    <property type="molecule type" value="Genomic_DNA"/>
</dbReference>
<dbReference type="Pfam" id="PF00115">
    <property type="entry name" value="COX1"/>
    <property type="match status" value="1"/>
</dbReference>
<dbReference type="InterPro" id="IPR036927">
    <property type="entry name" value="Cyt_c_oxase-like_su1_sf"/>
</dbReference>
<keyword evidence="4 7" id="KW-1133">Transmembrane helix</keyword>
<feature type="transmembrane region" description="Helical" evidence="7">
    <location>
        <begin position="86"/>
        <end position="108"/>
    </location>
</feature>
<dbReference type="RefSeq" id="WP_209842946.1">
    <property type="nucleotide sequence ID" value="NZ_JAGGJP010000021.1"/>
</dbReference>
<dbReference type="Proteomes" id="UP001596056">
    <property type="component" value="Unassembled WGS sequence"/>
</dbReference>
<feature type="transmembrane region" description="Helical" evidence="7">
    <location>
        <begin position="405"/>
        <end position="430"/>
    </location>
</feature>
<feature type="transmembrane region" description="Helical" evidence="7">
    <location>
        <begin position="120"/>
        <end position="137"/>
    </location>
</feature>
<feature type="transmembrane region" description="Helical" evidence="7">
    <location>
        <begin position="149"/>
        <end position="169"/>
    </location>
</feature>
<keyword evidence="10" id="KW-1185">Reference proteome</keyword>
<dbReference type="PROSITE" id="PS00077">
    <property type="entry name" value="COX1_CUB"/>
    <property type="match status" value="1"/>
</dbReference>
<accession>A0ABW0SHK8</accession>
<name>A0ABW0SHK8_9RHOB</name>
<evidence type="ECO:0000256" key="7">
    <source>
        <dbReference type="SAM" id="Phobius"/>
    </source>
</evidence>
<dbReference type="PANTHER" id="PTHR10422">
    <property type="entry name" value="CYTOCHROME C OXIDASE SUBUNIT 1"/>
    <property type="match status" value="1"/>
</dbReference>
<keyword evidence="5 7" id="KW-0472">Membrane</keyword>
<feature type="transmembrane region" description="Helical" evidence="7">
    <location>
        <begin position="359"/>
        <end position="385"/>
    </location>
</feature>
<keyword evidence="6" id="KW-0349">Heme</keyword>
<evidence type="ECO:0000256" key="6">
    <source>
        <dbReference type="RuleBase" id="RU000370"/>
    </source>
</evidence>
<keyword evidence="6" id="KW-0813">Transport</keyword>
<dbReference type="Gene3D" id="1.20.210.10">
    <property type="entry name" value="Cytochrome c oxidase-like, subunit I domain"/>
    <property type="match status" value="1"/>
</dbReference>
<feature type="transmembrane region" description="Helical" evidence="7">
    <location>
        <begin position="55"/>
        <end position="74"/>
    </location>
</feature>
<feature type="transmembrane region" description="Helical" evidence="7">
    <location>
        <begin position="181"/>
        <end position="206"/>
    </location>
</feature>
<protein>
    <submittedName>
        <fullName evidence="9">Cbb3-type cytochrome c oxidase subunit I</fullName>
    </submittedName>
</protein>
<dbReference type="InterPro" id="IPR000883">
    <property type="entry name" value="Cyt_C_Oxase_1"/>
</dbReference>
<evidence type="ECO:0000256" key="1">
    <source>
        <dbReference type="ARBA" id="ARBA00004141"/>
    </source>
</evidence>
<gene>
    <name evidence="9" type="ORF">ACFPOC_16870</name>
</gene>
<keyword evidence="6" id="KW-0249">Electron transport</keyword>
<comment type="caution">
    <text evidence="9">The sequence shown here is derived from an EMBL/GenBank/DDBJ whole genome shotgun (WGS) entry which is preliminary data.</text>
</comment>
<feature type="transmembrane region" description="Helical" evidence="7">
    <location>
        <begin position="247"/>
        <end position="274"/>
    </location>
</feature>
<evidence type="ECO:0000256" key="4">
    <source>
        <dbReference type="ARBA" id="ARBA00022989"/>
    </source>
</evidence>
<evidence type="ECO:0000259" key="8">
    <source>
        <dbReference type="PROSITE" id="PS50855"/>
    </source>
</evidence>
<dbReference type="SUPFAM" id="SSF81442">
    <property type="entry name" value="Cytochrome c oxidase subunit I-like"/>
    <property type="match status" value="1"/>
</dbReference>
<keyword evidence="2 6" id="KW-0679">Respiratory chain</keyword>
<evidence type="ECO:0000256" key="5">
    <source>
        <dbReference type="ARBA" id="ARBA00023136"/>
    </source>
</evidence>
<evidence type="ECO:0000313" key="9">
    <source>
        <dbReference type="EMBL" id="MFC5568085.1"/>
    </source>
</evidence>
<feature type="domain" description="Cytochrome oxidase subunit I profile" evidence="8">
    <location>
        <begin position="9"/>
        <end position="451"/>
    </location>
</feature>
<keyword evidence="3 6" id="KW-0812">Transmembrane</keyword>
<proteinExistence type="inferred from homology"/>
<sequence>MKYQSQKVALAYFAVALGLFAVQVLAGLLAGWIYISPNTLSELLPFNVVRMIHTNALVVWILLGFFGAAYYLVPEEAERELFSVKLAWVQLALFTVGTLGAVASYLWGIHGGREFLEQPLWVKLGILVGALIFLFNITMTSLAGRKTAITNILLLGLWLLSLLWVFAFINPDNLSLDKMYWWFVVHLWVEATWELVMAAILGFLMLKLTGVDREVIEKWLYVIVAMALFSGILGTGHHYFWIGAPGYWQWIGSIFSTFEVVPFFAMMSFSFVMVWKGRRNHPNKAALLWSLGSATVAFFGAGVWGFLHTLHGVNYYTHGTQVTAAHGHLAFYGAYVALNLAIMTYAVPHLRGRAPYNQVLNMASFWLMTGGVAFMTFTLTFAGTIQTHLQRVMGLYYMEVQDELVLFYVMRFGAGAAVVLGAILFIWSLVAVRREAVTPGPVIRANLQPGE</sequence>
<dbReference type="PROSITE" id="PS50855">
    <property type="entry name" value="COX1"/>
    <property type="match status" value="1"/>
</dbReference>
<feature type="transmembrane region" description="Helical" evidence="7">
    <location>
        <begin position="218"/>
        <end position="241"/>
    </location>
</feature>
<organism evidence="9 10">
    <name type="scientific">Rubellimicrobium aerolatum</name>
    <dbReference type="NCBI Taxonomy" id="490979"/>
    <lineage>
        <taxon>Bacteria</taxon>
        <taxon>Pseudomonadati</taxon>
        <taxon>Pseudomonadota</taxon>
        <taxon>Alphaproteobacteria</taxon>
        <taxon>Rhodobacterales</taxon>
        <taxon>Roseobacteraceae</taxon>
        <taxon>Rubellimicrobium</taxon>
    </lineage>
</organism>